<name>A0AA88L5V8_ARTSF</name>
<keyword evidence="2" id="KW-1185">Reference proteome</keyword>
<reference evidence="1" key="1">
    <citation type="submission" date="2023-07" db="EMBL/GenBank/DDBJ databases">
        <title>Chromosome-level genome assembly of Artemia franciscana.</title>
        <authorList>
            <person name="Jo E."/>
        </authorList>
    </citation>
    <scope>NUCLEOTIDE SEQUENCE</scope>
    <source>
        <tissue evidence="1">Whole body</tissue>
    </source>
</reference>
<organism evidence="1 2">
    <name type="scientific">Artemia franciscana</name>
    <name type="common">Brine shrimp</name>
    <name type="synonym">Artemia sanfranciscana</name>
    <dbReference type="NCBI Taxonomy" id="6661"/>
    <lineage>
        <taxon>Eukaryota</taxon>
        <taxon>Metazoa</taxon>
        <taxon>Ecdysozoa</taxon>
        <taxon>Arthropoda</taxon>
        <taxon>Crustacea</taxon>
        <taxon>Branchiopoda</taxon>
        <taxon>Anostraca</taxon>
        <taxon>Artemiidae</taxon>
        <taxon>Artemia</taxon>
    </lineage>
</organism>
<feature type="non-terminal residue" evidence="1">
    <location>
        <position position="1"/>
    </location>
</feature>
<dbReference type="AlphaFoldDB" id="A0AA88L5V8"/>
<evidence type="ECO:0000313" key="1">
    <source>
        <dbReference type="EMBL" id="KAK2714014.1"/>
    </source>
</evidence>
<dbReference type="Proteomes" id="UP001187531">
    <property type="component" value="Unassembled WGS sequence"/>
</dbReference>
<gene>
    <name evidence="1" type="ORF">QYM36_008572</name>
</gene>
<comment type="caution">
    <text evidence="1">The sequence shown here is derived from an EMBL/GenBank/DDBJ whole genome shotgun (WGS) entry which is preliminary data.</text>
</comment>
<proteinExistence type="predicted"/>
<evidence type="ECO:0000313" key="2">
    <source>
        <dbReference type="Proteomes" id="UP001187531"/>
    </source>
</evidence>
<sequence length="55" mass="6349">MYQLPVKVKRKMNLRESQDSKALVVDSDNLGSLFTIQHRTGKDNSWKKDPSQESN</sequence>
<dbReference type="EMBL" id="JAVRJZ010000013">
    <property type="protein sequence ID" value="KAK2714014.1"/>
    <property type="molecule type" value="Genomic_DNA"/>
</dbReference>
<accession>A0AA88L5V8</accession>
<protein>
    <submittedName>
        <fullName evidence="1">Uncharacterized protein</fullName>
    </submittedName>
</protein>